<proteinExistence type="predicted"/>
<keyword evidence="2" id="KW-0812">Transmembrane</keyword>
<evidence type="ECO:0000313" key="5">
    <source>
        <dbReference type="EMBL" id="KAL3070131.1"/>
    </source>
</evidence>
<dbReference type="Proteomes" id="UP001620626">
    <property type="component" value="Unassembled WGS sequence"/>
</dbReference>
<dbReference type="AlphaFoldDB" id="A0ABD2HTG4"/>
<evidence type="ECO:0000259" key="4">
    <source>
        <dbReference type="PROSITE" id="PS50026"/>
    </source>
</evidence>
<protein>
    <recommendedName>
        <fullName evidence="4">EGF-like domain-containing protein</fullName>
    </recommendedName>
</protein>
<dbReference type="InterPro" id="IPR000742">
    <property type="entry name" value="EGF"/>
</dbReference>
<feature type="domain" description="EGF-like" evidence="4">
    <location>
        <begin position="36"/>
        <end position="75"/>
    </location>
</feature>
<gene>
    <name evidence="5" type="ORF">niasHT_039061</name>
</gene>
<comment type="caution">
    <text evidence="5">The sequence shown here is derived from an EMBL/GenBank/DDBJ whole genome shotgun (WGS) entry which is preliminary data.</text>
</comment>
<dbReference type="PROSITE" id="PS50026">
    <property type="entry name" value="EGF_3"/>
    <property type="match status" value="1"/>
</dbReference>
<evidence type="ECO:0000256" key="3">
    <source>
        <dbReference type="SAM" id="SignalP"/>
    </source>
</evidence>
<feature type="chain" id="PRO_5044740633" description="EGF-like domain-containing protein" evidence="3">
    <location>
        <begin position="37"/>
        <end position="102"/>
    </location>
</feature>
<keyword evidence="2" id="KW-0472">Membrane</keyword>
<keyword evidence="2" id="KW-1133">Transmembrane helix</keyword>
<evidence type="ECO:0000313" key="6">
    <source>
        <dbReference type="Proteomes" id="UP001620626"/>
    </source>
</evidence>
<keyword evidence="6" id="KW-1185">Reference proteome</keyword>
<keyword evidence="3" id="KW-0732">Signal</keyword>
<organism evidence="5 6">
    <name type="scientific">Heterodera trifolii</name>
    <dbReference type="NCBI Taxonomy" id="157864"/>
    <lineage>
        <taxon>Eukaryota</taxon>
        <taxon>Metazoa</taxon>
        <taxon>Ecdysozoa</taxon>
        <taxon>Nematoda</taxon>
        <taxon>Chromadorea</taxon>
        <taxon>Rhabditida</taxon>
        <taxon>Tylenchina</taxon>
        <taxon>Tylenchomorpha</taxon>
        <taxon>Tylenchoidea</taxon>
        <taxon>Heteroderidae</taxon>
        <taxon>Heteroderinae</taxon>
        <taxon>Heterodera</taxon>
    </lineage>
</organism>
<feature type="signal peptide" evidence="3">
    <location>
        <begin position="1"/>
        <end position="36"/>
    </location>
</feature>
<evidence type="ECO:0000256" key="1">
    <source>
        <dbReference type="PROSITE-ProRule" id="PRU00076"/>
    </source>
</evidence>
<evidence type="ECO:0000256" key="2">
    <source>
        <dbReference type="SAM" id="Phobius"/>
    </source>
</evidence>
<dbReference type="EMBL" id="JBICBT010001384">
    <property type="protein sequence ID" value="KAL3070131.1"/>
    <property type="molecule type" value="Genomic_DNA"/>
</dbReference>
<name>A0ABD2HTG4_9BILA</name>
<sequence length="102" mass="11574">MMMKMMAFPSSFLQLIIFHLIIPLALLLFFFQTSSGANPCQDYSLHDCDAVAECDSEQPGFFQCKCPRGYVDQCDCYALLMIMIIIVSSPLIRITHFPPTKL</sequence>
<accession>A0ABD2HTG4</accession>
<keyword evidence="1" id="KW-0245">EGF-like domain</keyword>
<feature type="transmembrane region" description="Helical" evidence="2">
    <location>
        <begin position="77"/>
        <end position="95"/>
    </location>
</feature>
<dbReference type="Gene3D" id="2.10.25.10">
    <property type="entry name" value="Laminin"/>
    <property type="match status" value="1"/>
</dbReference>
<reference evidence="5 6" key="1">
    <citation type="submission" date="2024-10" db="EMBL/GenBank/DDBJ databases">
        <authorList>
            <person name="Kim D."/>
        </authorList>
    </citation>
    <scope>NUCLEOTIDE SEQUENCE [LARGE SCALE GENOMIC DNA]</scope>
    <source>
        <strain evidence="5">BH-2024</strain>
    </source>
</reference>
<comment type="caution">
    <text evidence="1">Lacks conserved residue(s) required for the propagation of feature annotation.</text>
</comment>